<dbReference type="PROSITE" id="PS51051">
    <property type="entry name" value="DSL"/>
    <property type="match status" value="1"/>
</dbReference>
<evidence type="ECO:0000259" key="11">
    <source>
        <dbReference type="PROSITE" id="PS50026"/>
    </source>
</evidence>
<dbReference type="Pfam" id="PF25337">
    <property type="entry name" value="C2_N_APX"/>
    <property type="match status" value="1"/>
</dbReference>
<evidence type="ECO:0000256" key="2">
    <source>
        <dbReference type="ARBA" id="ARBA00022536"/>
    </source>
</evidence>
<evidence type="ECO:0000256" key="6">
    <source>
        <dbReference type="PROSITE-ProRule" id="PRU00076"/>
    </source>
</evidence>
<feature type="disulfide bond" evidence="7">
    <location>
        <begin position="124"/>
        <end position="133"/>
    </location>
</feature>
<feature type="domain" description="EGF-like" evidence="11">
    <location>
        <begin position="201"/>
        <end position="231"/>
    </location>
</feature>
<comment type="function">
    <text evidence="8">Putative Notch ligand involved in the mediation of Notch signaling.</text>
</comment>
<dbReference type="SUPFAM" id="SSF57196">
    <property type="entry name" value="EGF/Laminin"/>
    <property type="match status" value="1"/>
</dbReference>
<dbReference type="GO" id="GO:0007154">
    <property type="term" value="P:cell communication"/>
    <property type="evidence" value="ECO:0007669"/>
    <property type="project" value="InterPro"/>
</dbReference>
<keyword evidence="5 6" id="KW-1015">Disulfide bond</keyword>
<feature type="disulfide bond" evidence="7">
    <location>
        <begin position="155"/>
        <end position="164"/>
    </location>
</feature>
<evidence type="ECO:0000256" key="7">
    <source>
        <dbReference type="PROSITE-ProRule" id="PRU00377"/>
    </source>
</evidence>
<feature type="disulfide bond" evidence="6">
    <location>
        <begin position="221"/>
        <end position="230"/>
    </location>
</feature>
<dbReference type="GO" id="GO:0016020">
    <property type="term" value="C:membrane"/>
    <property type="evidence" value="ECO:0007669"/>
    <property type="project" value="UniProtKB-SubCell"/>
</dbReference>
<keyword evidence="3 8" id="KW-0732">Signal</keyword>
<protein>
    <recommendedName>
        <fullName evidence="8">Delta-like protein</fullName>
    </recommendedName>
</protein>
<evidence type="ECO:0000256" key="3">
    <source>
        <dbReference type="ARBA" id="ARBA00022729"/>
    </source>
</evidence>
<accession>A0A9P1IH77</accession>
<dbReference type="InterPro" id="IPR001774">
    <property type="entry name" value="DSL"/>
</dbReference>
<comment type="caution">
    <text evidence="13">The sequence shown here is derived from an EMBL/GenBank/DDBJ whole genome shotgun (WGS) entry which is preliminary data.</text>
</comment>
<dbReference type="Gene3D" id="2.10.25.10">
    <property type="entry name" value="Laminin"/>
    <property type="match status" value="2"/>
</dbReference>
<dbReference type="FunFam" id="2.10.25.140:FF:000002">
    <property type="entry name" value="Delta-like protein"/>
    <property type="match status" value="1"/>
</dbReference>
<keyword evidence="4 8" id="KW-0677">Repeat</keyword>
<reference evidence="13" key="1">
    <citation type="submission" date="2022-11" db="EMBL/GenBank/DDBJ databases">
        <authorList>
            <person name="Kikuchi T."/>
        </authorList>
    </citation>
    <scope>NUCLEOTIDE SEQUENCE</scope>
    <source>
        <strain evidence="13">PS1010</strain>
    </source>
</reference>
<comment type="subcellular location">
    <subcellularLocation>
        <location evidence="8">Membrane</location>
        <topology evidence="8">Single-pass type I membrane protein</topology>
    </subcellularLocation>
</comment>
<dbReference type="OrthoDB" id="5912267at2759"/>
<evidence type="ECO:0000256" key="10">
    <source>
        <dbReference type="SAM" id="SignalP"/>
    </source>
</evidence>
<dbReference type="EMBL" id="CANHGI010000003">
    <property type="protein sequence ID" value="CAI5445517.1"/>
    <property type="molecule type" value="Genomic_DNA"/>
</dbReference>
<dbReference type="InterPro" id="IPR009030">
    <property type="entry name" value="Growth_fac_rcpt_cys_sf"/>
</dbReference>
<keyword evidence="14" id="KW-1185">Reference proteome</keyword>
<dbReference type="SMART" id="SM00181">
    <property type="entry name" value="EGF"/>
    <property type="match status" value="2"/>
</dbReference>
<dbReference type="Gene3D" id="2.10.25.140">
    <property type="match status" value="1"/>
</dbReference>
<feature type="domain" description="DSL" evidence="12">
    <location>
        <begin position="122"/>
        <end position="164"/>
    </location>
</feature>
<feature type="domain" description="EGF-like" evidence="11">
    <location>
        <begin position="165"/>
        <end position="197"/>
    </location>
</feature>
<sequence>MFLFFLLSSFLFQISNASGSIELILTAQQNSYIMTEICAETRCINIGKNNKRIELNANFPHRMFEGRFISKPQVYFDLHFIIFNANGDLIGSAFTKQKHDNNWKTNVFETSDEFNITYSFRTVCSKNYFGSVCETFCKTHPDRHMDCSPTGQSKCMQGWTGEDCMTPICTNNCSKNGKCAAPGQCECNTGFKGNDCSECIPTSGCVYGGCVSNNQSFTCQCFPGYTGPLCENQINRQMPIDNDNIKLKHVRGRQSNIILDQNSIEVSNGIDIMVFVLFVICLIVVSGAIFVLLCKISIRNRRMNSGIEVEVEIGAKVNKSYEVYTIDTTPNCHHHSNICDPPPKYEVLQFQQDSNSLKC</sequence>
<dbReference type="SMART" id="SM00051">
    <property type="entry name" value="DSL"/>
    <property type="match status" value="1"/>
</dbReference>
<dbReference type="Pfam" id="PF01414">
    <property type="entry name" value="DSL"/>
    <property type="match status" value="1"/>
</dbReference>
<dbReference type="GO" id="GO:0005576">
    <property type="term" value="C:extracellular region"/>
    <property type="evidence" value="ECO:0007669"/>
    <property type="project" value="TreeGrafter"/>
</dbReference>
<keyword evidence="8 9" id="KW-1133">Transmembrane helix</keyword>
<dbReference type="InterPro" id="IPR050969">
    <property type="entry name" value="Dev_Signal_Modulators"/>
</dbReference>
<dbReference type="InterPro" id="IPR000742">
    <property type="entry name" value="EGF"/>
</dbReference>
<feature type="disulfide bond" evidence="6">
    <location>
        <begin position="187"/>
        <end position="196"/>
    </location>
</feature>
<dbReference type="PROSITE" id="PS01186">
    <property type="entry name" value="EGF_2"/>
    <property type="match status" value="1"/>
</dbReference>
<organism evidence="13 14">
    <name type="scientific">Caenorhabditis angaria</name>
    <dbReference type="NCBI Taxonomy" id="860376"/>
    <lineage>
        <taxon>Eukaryota</taxon>
        <taxon>Metazoa</taxon>
        <taxon>Ecdysozoa</taxon>
        <taxon>Nematoda</taxon>
        <taxon>Chromadorea</taxon>
        <taxon>Rhabditida</taxon>
        <taxon>Rhabditina</taxon>
        <taxon>Rhabditomorpha</taxon>
        <taxon>Rhabditoidea</taxon>
        <taxon>Rhabditidae</taxon>
        <taxon>Peloderinae</taxon>
        <taxon>Caenorhabditis</taxon>
    </lineage>
</organism>
<dbReference type="Proteomes" id="UP001152747">
    <property type="component" value="Unassembled WGS sequence"/>
</dbReference>
<feature type="disulfide bond" evidence="6">
    <location>
        <begin position="169"/>
        <end position="179"/>
    </location>
</feature>
<keyword evidence="8 9" id="KW-0812">Transmembrane</keyword>
<comment type="caution">
    <text evidence="6">Lacks conserved residue(s) required for the propagation of feature annotation.</text>
</comment>
<evidence type="ECO:0000256" key="8">
    <source>
        <dbReference type="RuleBase" id="RU280815"/>
    </source>
</evidence>
<evidence type="ECO:0000256" key="9">
    <source>
        <dbReference type="SAM" id="Phobius"/>
    </source>
</evidence>
<dbReference type="CDD" id="cd00054">
    <property type="entry name" value="EGF_CA"/>
    <property type="match status" value="1"/>
</dbReference>
<dbReference type="GO" id="GO:0005102">
    <property type="term" value="F:signaling receptor binding"/>
    <property type="evidence" value="ECO:0007669"/>
    <property type="project" value="TreeGrafter"/>
</dbReference>
<feature type="transmembrane region" description="Helical" evidence="9">
    <location>
        <begin position="272"/>
        <end position="294"/>
    </location>
</feature>
<evidence type="ECO:0000256" key="1">
    <source>
        <dbReference type="ARBA" id="ARBA00022473"/>
    </source>
</evidence>
<dbReference type="SUPFAM" id="SSF57184">
    <property type="entry name" value="Growth factor receptor domain"/>
    <property type="match status" value="1"/>
</dbReference>
<keyword evidence="1 8" id="KW-0217">Developmental protein</keyword>
<keyword evidence="8 9" id="KW-0472">Membrane</keyword>
<dbReference type="PANTHER" id="PTHR14949">
    <property type="entry name" value="EGF-LIKE-DOMAIN, MULTIPLE 7, 8"/>
    <property type="match status" value="1"/>
</dbReference>
<dbReference type="PROSITE" id="PS00022">
    <property type="entry name" value="EGF_1"/>
    <property type="match status" value="2"/>
</dbReference>
<dbReference type="AlphaFoldDB" id="A0A9P1IH77"/>
<dbReference type="GO" id="GO:0009986">
    <property type="term" value="C:cell surface"/>
    <property type="evidence" value="ECO:0007669"/>
    <property type="project" value="TreeGrafter"/>
</dbReference>
<evidence type="ECO:0000256" key="5">
    <source>
        <dbReference type="ARBA" id="ARBA00023157"/>
    </source>
</evidence>
<evidence type="ECO:0000256" key="4">
    <source>
        <dbReference type="ARBA" id="ARBA00022737"/>
    </source>
</evidence>
<dbReference type="PANTHER" id="PTHR14949:SF56">
    <property type="entry name" value="EGF-LIKE-DOMAIN, MULTIPLE 7"/>
    <property type="match status" value="1"/>
</dbReference>
<dbReference type="InterPro" id="IPR057536">
    <property type="entry name" value="C2_N_APX"/>
</dbReference>
<evidence type="ECO:0000313" key="13">
    <source>
        <dbReference type="EMBL" id="CAI5445517.1"/>
    </source>
</evidence>
<dbReference type="PROSITE" id="PS50026">
    <property type="entry name" value="EGF_3"/>
    <property type="match status" value="2"/>
</dbReference>
<gene>
    <name evidence="13" type="ORF">CAMP_LOCUS8154</name>
</gene>
<feature type="chain" id="PRO_5040405823" description="Delta-like protein" evidence="10">
    <location>
        <begin position="18"/>
        <end position="359"/>
    </location>
</feature>
<keyword evidence="2 6" id="KW-0245">EGF-like domain</keyword>
<evidence type="ECO:0000313" key="14">
    <source>
        <dbReference type="Proteomes" id="UP001152747"/>
    </source>
</evidence>
<proteinExistence type="predicted"/>
<evidence type="ECO:0000259" key="12">
    <source>
        <dbReference type="PROSITE" id="PS51051"/>
    </source>
</evidence>
<feature type="signal peptide" evidence="10">
    <location>
        <begin position="1"/>
        <end position="17"/>
    </location>
</feature>
<name>A0A9P1IH77_9PELO</name>